<feature type="transmembrane region" description="Helical" evidence="1">
    <location>
        <begin position="176"/>
        <end position="195"/>
    </location>
</feature>
<reference evidence="3" key="1">
    <citation type="journal article" date="2019" name="Int. J. Syst. Evol. Microbiol.">
        <title>The Global Catalogue of Microorganisms (GCM) 10K type strain sequencing project: providing services to taxonomists for standard genome sequencing and annotation.</title>
        <authorList>
            <consortium name="The Broad Institute Genomics Platform"/>
            <consortium name="The Broad Institute Genome Sequencing Center for Infectious Disease"/>
            <person name="Wu L."/>
            <person name="Ma J."/>
        </authorList>
    </citation>
    <scope>NUCLEOTIDE SEQUENCE [LARGE SCALE GENOMIC DNA]</scope>
    <source>
        <strain evidence="3">JCM 17810</strain>
    </source>
</reference>
<proteinExistence type="predicted"/>
<feature type="transmembrane region" description="Helical" evidence="1">
    <location>
        <begin position="78"/>
        <end position="98"/>
    </location>
</feature>
<accession>A0ABP8LG70</accession>
<feature type="transmembrane region" description="Helical" evidence="1">
    <location>
        <begin position="20"/>
        <end position="47"/>
    </location>
</feature>
<name>A0ABP8LG70_9MICO</name>
<evidence type="ECO:0000313" key="3">
    <source>
        <dbReference type="Proteomes" id="UP001500622"/>
    </source>
</evidence>
<dbReference type="Pfam" id="PF04854">
    <property type="entry name" value="DUF624"/>
    <property type="match status" value="1"/>
</dbReference>
<sequence length="209" mass="22781">MLQGLVTSGTAWVSRLALLNLLWLAASLAGLGVFGVFPATLAAFQLVRDWRHRPKSAEQPYVRRYLKLVLDRAASGNLWGYGVLAVGYVIYVGISVAATADYLALRIPVLGLLIAAGMALLSVVVHLPFMLAHVEASWRHLIRASLFYGFTHPLGTMLVVASGLALSFVFGRWPALAFFFTISPMVMLTVSIDLVGYQKLQYRATAASR</sequence>
<keyword evidence="1" id="KW-0812">Transmembrane</keyword>
<comment type="caution">
    <text evidence="2">The sequence shown here is derived from an EMBL/GenBank/DDBJ whole genome shotgun (WGS) entry which is preliminary data.</text>
</comment>
<keyword evidence="1" id="KW-0472">Membrane</keyword>
<keyword evidence="1" id="KW-1133">Transmembrane helix</keyword>
<feature type="transmembrane region" description="Helical" evidence="1">
    <location>
        <begin position="110"/>
        <end position="134"/>
    </location>
</feature>
<dbReference type="Proteomes" id="UP001500622">
    <property type="component" value="Unassembled WGS sequence"/>
</dbReference>
<organism evidence="2 3">
    <name type="scientific">Georgenia halophila</name>
    <dbReference type="NCBI Taxonomy" id="620889"/>
    <lineage>
        <taxon>Bacteria</taxon>
        <taxon>Bacillati</taxon>
        <taxon>Actinomycetota</taxon>
        <taxon>Actinomycetes</taxon>
        <taxon>Micrococcales</taxon>
        <taxon>Bogoriellaceae</taxon>
        <taxon>Georgenia</taxon>
    </lineage>
</organism>
<gene>
    <name evidence="2" type="ORF">GCM10023169_29730</name>
</gene>
<dbReference type="InterPro" id="IPR006938">
    <property type="entry name" value="DUF624"/>
</dbReference>
<evidence type="ECO:0000313" key="2">
    <source>
        <dbReference type="EMBL" id="GAA4428532.1"/>
    </source>
</evidence>
<protein>
    <submittedName>
        <fullName evidence="2">YesL family protein</fullName>
    </submittedName>
</protein>
<evidence type="ECO:0000256" key="1">
    <source>
        <dbReference type="SAM" id="Phobius"/>
    </source>
</evidence>
<dbReference type="EMBL" id="BAABGN010000012">
    <property type="protein sequence ID" value="GAA4428532.1"/>
    <property type="molecule type" value="Genomic_DNA"/>
</dbReference>
<keyword evidence="3" id="KW-1185">Reference proteome</keyword>
<dbReference type="RefSeq" id="WP_345217057.1">
    <property type="nucleotide sequence ID" value="NZ_BAABGN010000012.1"/>
</dbReference>
<feature type="transmembrane region" description="Helical" evidence="1">
    <location>
        <begin position="146"/>
        <end position="170"/>
    </location>
</feature>